<gene>
    <name evidence="2" type="ORF">IC620_03690</name>
</gene>
<dbReference type="PANTHER" id="PTHR23131:SF0">
    <property type="entry name" value="ENDORIBONUCLEASE LACTB2"/>
    <property type="match status" value="1"/>
</dbReference>
<evidence type="ECO:0000313" key="2">
    <source>
        <dbReference type="EMBL" id="MBD1371456.1"/>
    </source>
</evidence>
<accession>A0A926N607</accession>
<dbReference type="Pfam" id="PF00753">
    <property type="entry name" value="Lactamase_B"/>
    <property type="match status" value="1"/>
</dbReference>
<feature type="domain" description="Metallo-beta-lactamase" evidence="1">
    <location>
        <begin position="19"/>
        <end position="208"/>
    </location>
</feature>
<keyword evidence="3" id="KW-1185">Reference proteome</keyword>
<dbReference type="EMBL" id="JACXAH010000003">
    <property type="protein sequence ID" value="MBD1371456.1"/>
    <property type="molecule type" value="Genomic_DNA"/>
</dbReference>
<name>A0A926N607_9BACL</name>
<dbReference type="InterPro" id="IPR050662">
    <property type="entry name" value="Sec-metab_biosynth-thioest"/>
</dbReference>
<reference evidence="2" key="1">
    <citation type="submission" date="2020-09" db="EMBL/GenBank/DDBJ databases">
        <title>A novel bacterium of genus Hazenella, isolated from South China Sea.</title>
        <authorList>
            <person name="Huang H."/>
            <person name="Mo K."/>
            <person name="Hu Y."/>
        </authorList>
    </citation>
    <scope>NUCLEOTIDE SEQUENCE</scope>
    <source>
        <strain evidence="2">IB182357</strain>
    </source>
</reference>
<dbReference type="Gene3D" id="3.60.15.10">
    <property type="entry name" value="Ribonuclease Z/Hydroxyacylglutathione hydrolase-like"/>
    <property type="match status" value="1"/>
</dbReference>
<comment type="caution">
    <text evidence="2">The sequence shown here is derived from an EMBL/GenBank/DDBJ whole genome shotgun (WGS) entry which is preliminary data.</text>
</comment>
<dbReference type="InterPro" id="IPR001279">
    <property type="entry name" value="Metallo-B-lactamas"/>
</dbReference>
<proteinExistence type="predicted"/>
<dbReference type="SUPFAM" id="SSF56281">
    <property type="entry name" value="Metallo-hydrolase/oxidoreductase"/>
    <property type="match status" value="1"/>
</dbReference>
<organism evidence="2 3">
    <name type="scientific">Polycladospora coralii</name>
    <dbReference type="NCBI Taxonomy" id="2771432"/>
    <lineage>
        <taxon>Bacteria</taxon>
        <taxon>Bacillati</taxon>
        <taxon>Bacillota</taxon>
        <taxon>Bacilli</taxon>
        <taxon>Bacillales</taxon>
        <taxon>Thermoactinomycetaceae</taxon>
        <taxon>Polycladospora</taxon>
    </lineage>
</organism>
<dbReference type="Proteomes" id="UP000661691">
    <property type="component" value="Unassembled WGS sequence"/>
</dbReference>
<evidence type="ECO:0000259" key="1">
    <source>
        <dbReference type="SMART" id="SM00849"/>
    </source>
</evidence>
<protein>
    <submittedName>
        <fullName evidence="2">MBL fold metallo-hydrolase</fullName>
    </submittedName>
</protein>
<dbReference type="AlphaFoldDB" id="A0A926N607"/>
<evidence type="ECO:0000313" key="3">
    <source>
        <dbReference type="Proteomes" id="UP000661691"/>
    </source>
</evidence>
<dbReference type="InterPro" id="IPR036866">
    <property type="entry name" value="RibonucZ/Hydroxyglut_hydro"/>
</dbReference>
<dbReference type="SMART" id="SM00849">
    <property type="entry name" value="Lactamase_B"/>
    <property type="match status" value="1"/>
</dbReference>
<dbReference type="PANTHER" id="PTHR23131">
    <property type="entry name" value="ENDORIBONUCLEASE LACTB2"/>
    <property type="match status" value="1"/>
</dbReference>
<dbReference type="RefSeq" id="WP_191141545.1">
    <property type="nucleotide sequence ID" value="NZ_JACXAH010000003.1"/>
</dbReference>
<sequence length="279" mass="32891">MKIQQLTENLTVFQSELYQTNSTLVQTNDLILLVDPTWLPDEIKTIQVEVNRIQQGKPLYLLFTHSDFDHILGYSAFPGAKTISHHFLQHCSEEYKQDKKYKIVDFYEKYYIKSPFSAEFPHIDYAIQEDNQTIQVGETTLRFFLAPGHTEDGLFCLIDPLGIWVAGDYLSDIEMPFIFDTYQSYVHTMEKAEQLYVDYRMNWLIPGHGSVTDDQTEMKRRIHISKTYLALLRQAIIDDKWDELNQELKRYPFPKLIKETQSHFLEKVTTEIRTQNDSK</sequence>